<keyword evidence="3" id="KW-1185">Reference proteome</keyword>
<name>A0ABN8FCG7_9BACL</name>
<gene>
    <name evidence="2" type="ORF">PAECIP111894_00167</name>
</gene>
<protein>
    <recommendedName>
        <fullName evidence="1">Major tropism determinant N-terminal domain-containing protein</fullName>
    </recommendedName>
</protein>
<evidence type="ECO:0000313" key="2">
    <source>
        <dbReference type="EMBL" id="CAH1054022.1"/>
    </source>
</evidence>
<dbReference type="RefSeq" id="WP_234530020.1">
    <property type="nucleotide sequence ID" value="NZ_CAKMAB010000001.1"/>
</dbReference>
<comment type="caution">
    <text evidence="2">The sequence shown here is derived from an EMBL/GenBank/DDBJ whole genome shotgun (WGS) entry which is preliminary data.</text>
</comment>
<dbReference type="Proteomes" id="UP000838749">
    <property type="component" value="Unassembled WGS sequence"/>
</dbReference>
<organism evidence="2 3">
    <name type="scientific">Paenibacillus pseudetheri</name>
    <dbReference type="NCBI Taxonomy" id="2897682"/>
    <lineage>
        <taxon>Bacteria</taxon>
        <taxon>Bacillati</taxon>
        <taxon>Bacillota</taxon>
        <taxon>Bacilli</taxon>
        <taxon>Bacillales</taxon>
        <taxon>Paenibacillaceae</taxon>
        <taxon>Paenibacillus</taxon>
    </lineage>
</organism>
<sequence length="297" mass="29550">MPIIKIKRGLSANIPSLTLEAGELALATDTGKVYVGNGSDKVIVNPDQANATTATKLQTPRTISITGDGTGTSGGFDGSANASITLVLANTGVAAGTYTKLTVDAKGRITSAVQLTAADIPNLSLTKITDAGTAASKNTGTAAGNVPVLDGGGKLDTSVLPALSITEPFAVASQAAMLALDAQTGDIAIRSDLNKTFVLKASPASTLANWLEILTPTAAVSSVAGKTGAVVLAAADVGLGNVTNESKATMFTSPNFTGNPTVTTQATADNSTKAASTAFVKAQGYLSASDTIDGGTF</sequence>
<evidence type="ECO:0000313" key="3">
    <source>
        <dbReference type="Proteomes" id="UP000838749"/>
    </source>
</evidence>
<evidence type="ECO:0000259" key="1">
    <source>
        <dbReference type="Pfam" id="PF18454"/>
    </source>
</evidence>
<proteinExistence type="predicted"/>
<feature type="domain" description="Major tropism determinant N-terminal" evidence="1">
    <location>
        <begin position="4"/>
        <end position="40"/>
    </location>
</feature>
<reference evidence="2" key="1">
    <citation type="submission" date="2021-12" db="EMBL/GenBank/DDBJ databases">
        <authorList>
            <person name="Criscuolo A."/>
        </authorList>
    </citation>
    <scope>NUCLEOTIDE SEQUENCE</scope>
    <source>
        <strain evidence="2">CIP111894</strain>
    </source>
</reference>
<accession>A0ABN8FCG7</accession>
<dbReference type="Pfam" id="PF18454">
    <property type="entry name" value="Mtd_N"/>
    <property type="match status" value="1"/>
</dbReference>
<dbReference type="InterPro" id="IPR041352">
    <property type="entry name" value="Mtd_N"/>
</dbReference>
<dbReference type="EMBL" id="CAKMAB010000001">
    <property type="protein sequence ID" value="CAH1054022.1"/>
    <property type="molecule type" value="Genomic_DNA"/>
</dbReference>